<evidence type="ECO:0000256" key="1">
    <source>
        <dbReference type="ARBA" id="ARBA00022603"/>
    </source>
</evidence>
<dbReference type="FunCoup" id="A0A067PZL5">
    <property type="interactions" value="311"/>
</dbReference>
<dbReference type="EC" id="2.1.1.-" evidence="4"/>
<feature type="domain" description="Rubisco LSMT substrate-binding" evidence="6">
    <location>
        <begin position="352"/>
        <end position="451"/>
    </location>
</feature>
<reference evidence="8" key="1">
    <citation type="journal article" date="2014" name="Proc. Natl. Acad. Sci. U.S.A.">
        <title>Extensive sampling of basidiomycete genomes demonstrates inadequacy of the white-rot/brown-rot paradigm for wood decay fungi.</title>
        <authorList>
            <person name="Riley R."/>
            <person name="Salamov A.A."/>
            <person name="Brown D.W."/>
            <person name="Nagy L.G."/>
            <person name="Floudas D."/>
            <person name="Held B.W."/>
            <person name="Levasseur A."/>
            <person name="Lombard V."/>
            <person name="Morin E."/>
            <person name="Otillar R."/>
            <person name="Lindquist E.A."/>
            <person name="Sun H."/>
            <person name="LaButti K.M."/>
            <person name="Schmutz J."/>
            <person name="Jabbour D."/>
            <person name="Luo H."/>
            <person name="Baker S.E."/>
            <person name="Pisabarro A.G."/>
            <person name="Walton J.D."/>
            <person name="Blanchette R.A."/>
            <person name="Henrissat B."/>
            <person name="Martin F."/>
            <person name="Cullen D."/>
            <person name="Hibbett D.S."/>
            <person name="Grigoriev I.V."/>
        </authorList>
    </citation>
    <scope>NUCLEOTIDE SEQUENCE [LARGE SCALE GENOMIC DNA]</scope>
    <source>
        <strain evidence="8">MUCL 33604</strain>
    </source>
</reference>
<evidence type="ECO:0000256" key="5">
    <source>
        <dbReference type="SAM" id="MobiDB-lite"/>
    </source>
</evidence>
<dbReference type="SUPFAM" id="SSF81822">
    <property type="entry name" value="RuBisCo LSMT C-terminal, substrate-binding domain"/>
    <property type="match status" value="1"/>
</dbReference>
<dbReference type="OrthoDB" id="341421at2759"/>
<dbReference type="InterPro" id="IPR050600">
    <property type="entry name" value="SETD3_SETD6_MTase"/>
</dbReference>
<dbReference type="Proteomes" id="UP000027265">
    <property type="component" value="Unassembled WGS sequence"/>
</dbReference>
<evidence type="ECO:0000313" key="8">
    <source>
        <dbReference type="Proteomes" id="UP000027265"/>
    </source>
</evidence>
<evidence type="ECO:0000256" key="2">
    <source>
        <dbReference type="ARBA" id="ARBA00022679"/>
    </source>
</evidence>
<dbReference type="PANTHER" id="PTHR13271:SF34">
    <property type="entry name" value="N-LYSINE METHYLTRANSFERASE SETD6"/>
    <property type="match status" value="1"/>
</dbReference>
<dbReference type="PANTHER" id="PTHR13271">
    <property type="entry name" value="UNCHARACTERIZED PUTATIVE METHYLTRANSFERASE"/>
    <property type="match status" value="1"/>
</dbReference>
<dbReference type="InParanoid" id="A0A067PZL5"/>
<dbReference type="Gene3D" id="3.90.1420.10">
    <property type="entry name" value="Rubisco LSMT, substrate-binding domain"/>
    <property type="match status" value="1"/>
</dbReference>
<sequence length="488" mass="54061">MDSLVTWFQSHGGVLDVSAMGLTEFPGSGRGAVALQDVPYPCPLTLSTRTSDLPSLLGTQLWKTNNLGKGWVGLILCMMREEAQGERSKWSEYLSSLPDTFDTPMFWSEDDLAELRGTAVVEKIGKDEAEKDYLEKLLPTVHARPDLFPPETISTYYTLERFHIMGSRILSRSFQVENSESRTNDDEDEVENEANTSTGSAMDVDGPPPPDANEVGEDGEQEGTEAEGDEEDDEEADSGDISMVPMADMLNARYGSENAKLFYEEADLKMVTTKPIKSGSQIWNTYGDLPNSDLFRRYGHVDLFPLPNGGQGNPADVVEIRADLVEDAVSSVTQALDPDAKKERIDWWLEEGGDDTFVIEADCTLPELFVVFVRVLLLSSEEWERTKSKSKLPKPKMDAIIASVAITVLTKRLEQYPTSIEEDETLLSAENSLSTNKRHAIFVRLGEKRLLRGSLDKLKGLLSERGGGEKRKASGSTSKDSRGKKAKR</sequence>
<dbReference type="GO" id="GO:0032259">
    <property type="term" value="P:methylation"/>
    <property type="evidence" value="ECO:0007669"/>
    <property type="project" value="UniProtKB-KW"/>
</dbReference>
<dbReference type="InterPro" id="IPR011383">
    <property type="entry name" value="N-lys_methylase_SETD6"/>
</dbReference>
<evidence type="ECO:0000313" key="7">
    <source>
        <dbReference type="EMBL" id="KDQ55786.1"/>
    </source>
</evidence>
<comment type="function">
    <text evidence="4">S-adenosyl-L-methionine-dependent protein-lysine N-methyltransferase that monomethylates 60S ribosomal protein L42.</text>
</comment>
<dbReference type="Pfam" id="PF09273">
    <property type="entry name" value="Rubis-subs-bind"/>
    <property type="match status" value="1"/>
</dbReference>
<feature type="region of interest" description="Disordered" evidence="5">
    <location>
        <begin position="175"/>
        <end position="240"/>
    </location>
</feature>
<comment type="subcellular location">
    <subcellularLocation>
        <location evidence="4">Nucleus</location>
    </subcellularLocation>
</comment>
<keyword evidence="4" id="KW-0539">Nucleus</keyword>
<evidence type="ECO:0000259" key="6">
    <source>
        <dbReference type="Pfam" id="PF09273"/>
    </source>
</evidence>
<evidence type="ECO:0000256" key="4">
    <source>
        <dbReference type="PIRNR" id="PIRNR011771"/>
    </source>
</evidence>
<proteinExistence type="inferred from homology"/>
<feature type="compositionally biased region" description="Acidic residues" evidence="5">
    <location>
        <begin position="214"/>
        <end position="238"/>
    </location>
</feature>
<name>A0A067PZL5_9AGAM</name>
<dbReference type="STRING" id="933084.A0A067PZL5"/>
<comment type="similarity">
    <text evidence="4">Belongs to the class V-like SAM-binding methyltransferase superfamily. Histone-lysine methyltransferase family. SETD6 subfamily.</text>
</comment>
<dbReference type="HOGENOM" id="CLU_017135_0_0_1"/>
<dbReference type="EMBL" id="KL197724">
    <property type="protein sequence ID" value="KDQ55786.1"/>
    <property type="molecule type" value="Genomic_DNA"/>
</dbReference>
<dbReference type="AlphaFoldDB" id="A0A067PZL5"/>
<organism evidence="7 8">
    <name type="scientific">Jaapia argillacea MUCL 33604</name>
    <dbReference type="NCBI Taxonomy" id="933084"/>
    <lineage>
        <taxon>Eukaryota</taxon>
        <taxon>Fungi</taxon>
        <taxon>Dikarya</taxon>
        <taxon>Basidiomycota</taxon>
        <taxon>Agaricomycotina</taxon>
        <taxon>Agaricomycetes</taxon>
        <taxon>Agaricomycetidae</taxon>
        <taxon>Jaapiales</taxon>
        <taxon>Jaapiaceae</taxon>
        <taxon>Jaapia</taxon>
    </lineage>
</organism>
<protein>
    <recommendedName>
        <fullName evidence="4">Ribosomal lysine N-methyltransferase 4</fullName>
        <ecNumber evidence="4">2.1.1.-</ecNumber>
    </recommendedName>
</protein>
<dbReference type="Gene3D" id="3.90.1410.10">
    <property type="entry name" value="set domain protein methyltransferase, domain 1"/>
    <property type="match status" value="2"/>
</dbReference>
<dbReference type="GO" id="GO:0016279">
    <property type="term" value="F:protein-lysine N-methyltransferase activity"/>
    <property type="evidence" value="ECO:0007669"/>
    <property type="project" value="UniProtKB-UniRule"/>
</dbReference>
<dbReference type="PIRSF" id="PIRSF011771">
    <property type="entry name" value="RMS1_SET"/>
    <property type="match status" value="1"/>
</dbReference>
<dbReference type="GO" id="GO:0005634">
    <property type="term" value="C:nucleus"/>
    <property type="evidence" value="ECO:0007669"/>
    <property type="project" value="UniProtKB-SubCell"/>
</dbReference>
<accession>A0A067PZL5</accession>
<keyword evidence="2 4" id="KW-0808">Transferase</keyword>
<dbReference type="InterPro" id="IPR046341">
    <property type="entry name" value="SET_dom_sf"/>
</dbReference>
<dbReference type="InterPro" id="IPR015353">
    <property type="entry name" value="Rubisco_LSMT_subst-bd"/>
</dbReference>
<keyword evidence="3 4" id="KW-0949">S-adenosyl-L-methionine</keyword>
<gene>
    <name evidence="7" type="ORF">JAAARDRAFT_59753</name>
</gene>
<evidence type="ECO:0000256" key="3">
    <source>
        <dbReference type="ARBA" id="ARBA00022691"/>
    </source>
</evidence>
<keyword evidence="1 4" id="KW-0489">Methyltransferase</keyword>
<feature type="region of interest" description="Disordered" evidence="5">
    <location>
        <begin position="462"/>
        <end position="488"/>
    </location>
</feature>
<feature type="compositionally biased region" description="Basic and acidic residues" evidence="5">
    <location>
        <begin position="479"/>
        <end position="488"/>
    </location>
</feature>
<dbReference type="InterPro" id="IPR036464">
    <property type="entry name" value="Rubisco_LSMT_subst-bd_sf"/>
</dbReference>
<dbReference type="SUPFAM" id="SSF82199">
    <property type="entry name" value="SET domain"/>
    <property type="match status" value="1"/>
</dbReference>
<keyword evidence="8" id="KW-1185">Reference proteome</keyword>